<dbReference type="Gene3D" id="3.40.190.150">
    <property type="entry name" value="Bordetella uptake gene, domain 1"/>
    <property type="match status" value="1"/>
</dbReference>
<feature type="chain" id="PRO_5031040638" evidence="2">
    <location>
        <begin position="32"/>
        <end position="335"/>
    </location>
</feature>
<dbReference type="Gene3D" id="3.40.190.10">
    <property type="entry name" value="Periplasmic binding protein-like II"/>
    <property type="match status" value="1"/>
</dbReference>
<evidence type="ECO:0000313" key="3">
    <source>
        <dbReference type="EMBL" id="NYE82552.1"/>
    </source>
</evidence>
<protein>
    <submittedName>
        <fullName evidence="3">Tripartite-type tricarboxylate transporter receptor subunit TctC</fullName>
    </submittedName>
</protein>
<dbReference type="Proteomes" id="UP000542125">
    <property type="component" value="Unassembled WGS sequence"/>
</dbReference>
<comment type="similarity">
    <text evidence="1">Belongs to the UPF0065 (bug) family.</text>
</comment>
<dbReference type="SUPFAM" id="SSF53850">
    <property type="entry name" value="Periplasmic binding protein-like II"/>
    <property type="match status" value="1"/>
</dbReference>
<accession>A0A7Y9IT40</accession>
<evidence type="ECO:0000313" key="4">
    <source>
        <dbReference type="Proteomes" id="UP000542125"/>
    </source>
</evidence>
<dbReference type="InterPro" id="IPR005064">
    <property type="entry name" value="BUG"/>
</dbReference>
<sequence length="335" mass="35113">MTRSRLGRLSAVGMKLAVLAGLASGCAAAMAQTPAASYPTRPIRVVVPFAPGGVVDVTARLLAQKMTERLGWQVVVENRPGGNGFIAVTQVAKAPADGYTLLMAHTGEFAVNPAMFPNIPYDLKRDFTAITMVNDTPMLLVANSSAPFNTFPEMLAAARQAPGTIAYSSPGNGSINHLAGEWIALEGGVKLLHIPYKGGSPAVAAVAAGEVPLGVVAVPAILPHLKSGRIKVIGLTTAKRSPIYPEWVTAQEAGIKNVDASNWVGLFAPKDVPAAIVQTLHREVATTLALDDVKKRFAENGAETGGMPSAEFLARIDADAARVREVVQKAQIKPE</sequence>
<dbReference type="PROSITE" id="PS51257">
    <property type="entry name" value="PROKAR_LIPOPROTEIN"/>
    <property type="match status" value="1"/>
</dbReference>
<dbReference type="PIRSF" id="PIRSF017082">
    <property type="entry name" value="YflP"/>
    <property type="match status" value="1"/>
</dbReference>
<dbReference type="CDD" id="cd13578">
    <property type="entry name" value="PBP2_Bug27"/>
    <property type="match status" value="1"/>
</dbReference>
<proteinExistence type="inferred from homology"/>
<dbReference type="InterPro" id="IPR042100">
    <property type="entry name" value="Bug_dom1"/>
</dbReference>
<comment type="caution">
    <text evidence="3">The sequence shown here is derived from an EMBL/GenBank/DDBJ whole genome shotgun (WGS) entry which is preliminary data.</text>
</comment>
<dbReference type="RefSeq" id="WP_179585537.1">
    <property type="nucleotide sequence ID" value="NZ_JACBYR010000001.1"/>
</dbReference>
<reference evidence="3 4" key="1">
    <citation type="submission" date="2020-07" db="EMBL/GenBank/DDBJ databases">
        <title>Genomic Encyclopedia of Type Strains, Phase IV (KMG-V): Genome sequencing to study the core and pangenomes of soil and plant-associated prokaryotes.</title>
        <authorList>
            <person name="Whitman W."/>
        </authorList>
    </citation>
    <scope>NUCLEOTIDE SEQUENCE [LARGE SCALE GENOMIC DNA]</scope>
    <source>
        <strain evidence="3 4">SAS40</strain>
    </source>
</reference>
<keyword evidence="3" id="KW-0675">Receptor</keyword>
<evidence type="ECO:0000256" key="2">
    <source>
        <dbReference type="SAM" id="SignalP"/>
    </source>
</evidence>
<dbReference type="EMBL" id="JACBYR010000001">
    <property type="protein sequence ID" value="NYE82552.1"/>
    <property type="molecule type" value="Genomic_DNA"/>
</dbReference>
<organism evidence="3 4">
    <name type="scientific">Pigmentiphaga litoralis</name>
    <dbReference type="NCBI Taxonomy" id="516702"/>
    <lineage>
        <taxon>Bacteria</taxon>
        <taxon>Pseudomonadati</taxon>
        <taxon>Pseudomonadota</taxon>
        <taxon>Betaproteobacteria</taxon>
        <taxon>Burkholderiales</taxon>
        <taxon>Alcaligenaceae</taxon>
        <taxon>Pigmentiphaga</taxon>
    </lineage>
</organism>
<dbReference type="PANTHER" id="PTHR42928:SF5">
    <property type="entry name" value="BLR1237 PROTEIN"/>
    <property type="match status" value="1"/>
</dbReference>
<dbReference type="Pfam" id="PF03401">
    <property type="entry name" value="TctC"/>
    <property type="match status" value="1"/>
</dbReference>
<dbReference type="PANTHER" id="PTHR42928">
    <property type="entry name" value="TRICARBOXYLATE-BINDING PROTEIN"/>
    <property type="match status" value="1"/>
</dbReference>
<keyword evidence="4" id="KW-1185">Reference proteome</keyword>
<evidence type="ECO:0000256" key="1">
    <source>
        <dbReference type="ARBA" id="ARBA00006987"/>
    </source>
</evidence>
<gene>
    <name evidence="3" type="ORF">FHW18_001823</name>
</gene>
<dbReference type="AlphaFoldDB" id="A0A7Y9IT40"/>
<keyword evidence="2" id="KW-0732">Signal</keyword>
<feature type="signal peptide" evidence="2">
    <location>
        <begin position="1"/>
        <end position="31"/>
    </location>
</feature>
<name>A0A7Y9IT40_9BURK</name>